<feature type="transmembrane region" description="Helical" evidence="6">
    <location>
        <begin position="178"/>
        <end position="199"/>
    </location>
</feature>
<evidence type="ECO:0000313" key="8">
    <source>
        <dbReference type="Proteomes" id="UP000800040"/>
    </source>
</evidence>
<accession>A0A6A5K982</accession>
<feature type="transmembrane region" description="Helical" evidence="6">
    <location>
        <begin position="206"/>
        <end position="228"/>
    </location>
</feature>
<dbReference type="AlphaFoldDB" id="A0A6A5K982"/>
<proteinExistence type="predicted"/>
<organism evidence="7 8">
    <name type="scientific">Decorospora gaudefroyi</name>
    <dbReference type="NCBI Taxonomy" id="184978"/>
    <lineage>
        <taxon>Eukaryota</taxon>
        <taxon>Fungi</taxon>
        <taxon>Dikarya</taxon>
        <taxon>Ascomycota</taxon>
        <taxon>Pezizomycotina</taxon>
        <taxon>Dothideomycetes</taxon>
        <taxon>Pleosporomycetidae</taxon>
        <taxon>Pleosporales</taxon>
        <taxon>Pleosporineae</taxon>
        <taxon>Pleosporaceae</taxon>
        <taxon>Decorospora</taxon>
    </lineage>
</organism>
<feature type="transmembrane region" description="Helical" evidence="6">
    <location>
        <begin position="52"/>
        <end position="75"/>
    </location>
</feature>
<dbReference type="GO" id="GO:0016020">
    <property type="term" value="C:membrane"/>
    <property type="evidence" value="ECO:0007669"/>
    <property type="project" value="UniProtKB-SubCell"/>
</dbReference>
<evidence type="ECO:0000256" key="5">
    <source>
        <dbReference type="ARBA" id="ARBA00023136"/>
    </source>
</evidence>
<evidence type="ECO:0000256" key="2">
    <source>
        <dbReference type="ARBA" id="ARBA00022448"/>
    </source>
</evidence>
<gene>
    <name evidence="7" type="ORF">BDW02DRAFT_502743</name>
</gene>
<feature type="transmembrane region" description="Helical" evidence="6">
    <location>
        <begin position="87"/>
        <end position="112"/>
    </location>
</feature>
<evidence type="ECO:0000256" key="4">
    <source>
        <dbReference type="ARBA" id="ARBA00022989"/>
    </source>
</evidence>
<evidence type="ECO:0000256" key="6">
    <source>
        <dbReference type="SAM" id="Phobius"/>
    </source>
</evidence>
<dbReference type="PIRSF" id="PIRSF006060">
    <property type="entry name" value="AA_transporter"/>
    <property type="match status" value="1"/>
</dbReference>
<feature type="transmembrane region" description="Helical" evidence="6">
    <location>
        <begin position="248"/>
        <end position="269"/>
    </location>
</feature>
<evidence type="ECO:0000256" key="1">
    <source>
        <dbReference type="ARBA" id="ARBA00004141"/>
    </source>
</evidence>
<feature type="transmembrane region" description="Helical" evidence="6">
    <location>
        <begin position="423"/>
        <end position="443"/>
    </location>
</feature>
<feature type="transmembrane region" description="Helical" evidence="6">
    <location>
        <begin position="290"/>
        <end position="312"/>
    </location>
</feature>
<dbReference type="Pfam" id="PF13520">
    <property type="entry name" value="AA_permease_2"/>
    <property type="match status" value="1"/>
</dbReference>
<name>A0A6A5K982_9PLEO</name>
<keyword evidence="8" id="KW-1185">Reference proteome</keyword>
<dbReference type="InterPro" id="IPR002293">
    <property type="entry name" value="AA/rel_permease1"/>
</dbReference>
<feature type="transmembrane region" description="Helical" evidence="6">
    <location>
        <begin position="486"/>
        <end position="505"/>
    </location>
</feature>
<dbReference type="Proteomes" id="UP000800040">
    <property type="component" value="Unassembled WGS sequence"/>
</dbReference>
<dbReference type="PANTHER" id="PTHR45649">
    <property type="entry name" value="AMINO-ACID PERMEASE BAT1"/>
    <property type="match status" value="1"/>
</dbReference>
<evidence type="ECO:0000313" key="7">
    <source>
        <dbReference type="EMBL" id="KAF1832566.1"/>
    </source>
</evidence>
<dbReference type="GO" id="GO:0022857">
    <property type="term" value="F:transmembrane transporter activity"/>
    <property type="evidence" value="ECO:0007669"/>
    <property type="project" value="InterPro"/>
</dbReference>
<feature type="transmembrane region" description="Helical" evidence="6">
    <location>
        <begin position="345"/>
        <end position="370"/>
    </location>
</feature>
<dbReference type="PANTHER" id="PTHR45649:SF1">
    <property type="entry name" value="TRANSPORTER, PUTATIVE (EUROFUNG)-RELATED"/>
    <property type="match status" value="1"/>
</dbReference>
<protein>
    <submittedName>
        <fullName evidence="7">Amino acid transporter</fullName>
    </submittedName>
</protein>
<feature type="transmembrane region" description="Helical" evidence="6">
    <location>
        <begin position="391"/>
        <end position="411"/>
    </location>
</feature>
<keyword evidence="5 6" id="KW-0472">Membrane</keyword>
<comment type="subcellular location">
    <subcellularLocation>
        <location evidence="1">Membrane</location>
        <topology evidence="1">Multi-pass membrane protein</topology>
    </subcellularLocation>
</comment>
<feature type="transmembrane region" description="Helical" evidence="6">
    <location>
        <begin position="517"/>
        <end position="536"/>
    </location>
</feature>
<dbReference type="OrthoDB" id="3257095at2759"/>
<reference evidence="7" key="1">
    <citation type="submission" date="2020-01" db="EMBL/GenBank/DDBJ databases">
        <authorList>
            <consortium name="DOE Joint Genome Institute"/>
            <person name="Haridas S."/>
            <person name="Albert R."/>
            <person name="Binder M."/>
            <person name="Bloem J."/>
            <person name="Labutti K."/>
            <person name="Salamov A."/>
            <person name="Andreopoulos B."/>
            <person name="Baker S.E."/>
            <person name="Barry K."/>
            <person name="Bills G."/>
            <person name="Bluhm B.H."/>
            <person name="Cannon C."/>
            <person name="Castanera R."/>
            <person name="Culley D.E."/>
            <person name="Daum C."/>
            <person name="Ezra D."/>
            <person name="Gonzalez J.B."/>
            <person name="Henrissat B."/>
            <person name="Kuo A."/>
            <person name="Liang C."/>
            <person name="Lipzen A."/>
            <person name="Lutzoni F."/>
            <person name="Magnuson J."/>
            <person name="Mondo S."/>
            <person name="Nolan M."/>
            <person name="Ohm R."/>
            <person name="Pangilinan J."/>
            <person name="Park H.-J."/>
            <person name="Ramirez L."/>
            <person name="Alfaro M."/>
            <person name="Sun H."/>
            <person name="Tritt A."/>
            <person name="Yoshinaga Y."/>
            <person name="Zwiers L.-H."/>
            <person name="Turgeon B.G."/>
            <person name="Goodwin S.B."/>
            <person name="Spatafora J.W."/>
            <person name="Crous P.W."/>
            <person name="Grigoriev I.V."/>
        </authorList>
    </citation>
    <scope>NUCLEOTIDE SEQUENCE</scope>
    <source>
        <strain evidence="7">P77</strain>
    </source>
</reference>
<keyword evidence="3 6" id="KW-0812">Transmembrane</keyword>
<dbReference type="EMBL" id="ML975336">
    <property type="protein sequence ID" value="KAF1832566.1"/>
    <property type="molecule type" value="Genomic_DNA"/>
</dbReference>
<sequence length="559" mass="61222">MEKRIDLQTFDDDILRARRNKGSISGSKGQEFDRDRYELARVGKEQVLKRRFGLVSMTGLSCGLMCTWETLLVIFSIGFTNGGPAGLIYGFILIWLGNFSVFICIGELASAVPTAGGQYHWVSLLAPRSNKKFFSYVTGWLTVIGWIAALTSVCYFVADLILQLVSLNDLDGSYDRQGWQGTLLLWAILLLCVFINVFISGALPTIEVVVLIVHILGFFGILVPLVYLTPTHNSAKQIFLTFHNEGAWSTQTLAFFVGLQGNALAFVGTDSVVHMSEEVRNASTDVPRSMLLSLAINGTLALGMLFAVLFSAHDIPQLLDDDLAPTAPFLRIFRHAVGSEAGATVMVSIIVLLEFCSAMGCLAAASRMTWSFARDRGLPFSRALSVIDKRSTIPVVAILVVTVFAALLALINIGNSAAFNGTISLVLEGFYLSYLLALGLLLWRRVRGDLDNPDSGLTIFNGEQVDEGFDRSLTWGPWRLKGALGVANNVVAICYLVLIIFFSFWPSQVSPDLVHMNWAGVVTGAVALFSVVYYLVFARKSYTGPIVEIRPSRLVVRKA</sequence>
<dbReference type="Gene3D" id="1.20.1740.10">
    <property type="entry name" value="Amino acid/polyamine transporter I"/>
    <property type="match status" value="1"/>
</dbReference>
<evidence type="ECO:0000256" key="3">
    <source>
        <dbReference type="ARBA" id="ARBA00022692"/>
    </source>
</evidence>
<keyword evidence="2" id="KW-0813">Transport</keyword>
<keyword evidence="4 6" id="KW-1133">Transmembrane helix</keyword>
<feature type="transmembrane region" description="Helical" evidence="6">
    <location>
        <begin position="133"/>
        <end position="158"/>
    </location>
</feature>